<dbReference type="EMBL" id="QTSX02005317">
    <property type="protein sequence ID" value="KAJ9059939.1"/>
    <property type="molecule type" value="Genomic_DNA"/>
</dbReference>
<protein>
    <submittedName>
        <fullName evidence="1">Uncharacterized protein</fullName>
    </submittedName>
</protein>
<evidence type="ECO:0000313" key="1">
    <source>
        <dbReference type="EMBL" id="KAJ9059939.1"/>
    </source>
</evidence>
<comment type="caution">
    <text evidence="1">The sequence shown here is derived from an EMBL/GenBank/DDBJ whole genome shotgun (WGS) entry which is preliminary data.</text>
</comment>
<dbReference type="Proteomes" id="UP001165960">
    <property type="component" value="Unassembled WGS sequence"/>
</dbReference>
<proteinExistence type="predicted"/>
<organism evidence="1 2">
    <name type="scientific">Entomophthora muscae</name>
    <dbReference type="NCBI Taxonomy" id="34485"/>
    <lineage>
        <taxon>Eukaryota</taxon>
        <taxon>Fungi</taxon>
        <taxon>Fungi incertae sedis</taxon>
        <taxon>Zoopagomycota</taxon>
        <taxon>Entomophthoromycotina</taxon>
        <taxon>Entomophthoromycetes</taxon>
        <taxon>Entomophthorales</taxon>
        <taxon>Entomophthoraceae</taxon>
        <taxon>Entomophthora</taxon>
    </lineage>
</organism>
<reference evidence="1" key="1">
    <citation type="submission" date="2022-04" db="EMBL/GenBank/DDBJ databases">
        <title>Genome of the entomopathogenic fungus Entomophthora muscae.</title>
        <authorList>
            <person name="Elya C."/>
            <person name="Lovett B.R."/>
            <person name="Lee E."/>
            <person name="Macias A.M."/>
            <person name="Hajek A.E."/>
            <person name="De Bivort B.L."/>
            <person name="Kasson M.T."/>
            <person name="De Fine Licht H.H."/>
            <person name="Stajich J.E."/>
        </authorList>
    </citation>
    <scope>NUCLEOTIDE SEQUENCE</scope>
    <source>
        <strain evidence="1">Berkeley</strain>
    </source>
</reference>
<sequence length="118" mass="13347">MAFQAQPASPVGVQLNSGMGRDTMAQMQRSDLFNLSKCKTWLADDTLSTYSKLFSQLWDIHGKVDNLVLSLVLYFLINKNQDTYVCALTFLKAKLDGIIFTLKEEPKKTRGRKNKIPS</sequence>
<evidence type="ECO:0000313" key="2">
    <source>
        <dbReference type="Proteomes" id="UP001165960"/>
    </source>
</evidence>
<keyword evidence="2" id="KW-1185">Reference proteome</keyword>
<gene>
    <name evidence="1" type="ORF">DSO57_1036343</name>
</gene>
<name>A0ACC2SCF1_9FUNG</name>
<accession>A0ACC2SCF1</accession>